<organism evidence="2 3">
    <name type="scientific">Halosimplex aquaticum</name>
    <dbReference type="NCBI Taxonomy" id="3026162"/>
    <lineage>
        <taxon>Archaea</taxon>
        <taxon>Methanobacteriati</taxon>
        <taxon>Methanobacteriota</taxon>
        <taxon>Stenosarchaea group</taxon>
        <taxon>Halobacteria</taxon>
        <taxon>Halobacteriales</taxon>
        <taxon>Haloarculaceae</taxon>
        <taxon>Halosimplex</taxon>
    </lineage>
</organism>
<reference evidence="2 3" key="1">
    <citation type="journal article" date="2019" name="Int. J. Syst. Evol. Microbiol.">
        <title>The Global Catalogue of Microorganisms (GCM) 10K type strain sequencing project: providing services to taxonomists for standard genome sequencing and annotation.</title>
        <authorList>
            <consortium name="The Broad Institute Genomics Platform"/>
            <consortium name="The Broad Institute Genome Sequencing Center for Infectious Disease"/>
            <person name="Wu L."/>
            <person name="Ma J."/>
        </authorList>
    </citation>
    <scope>NUCLEOTIDE SEQUENCE [LARGE SCALE GENOMIC DNA]</scope>
    <source>
        <strain evidence="2 3">XZYJT29</strain>
    </source>
</reference>
<proteinExistence type="predicted"/>
<feature type="domain" description="AB hydrolase-1" evidence="1">
    <location>
        <begin position="20"/>
        <end position="257"/>
    </location>
</feature>
<dbReference type="Gene3D" id="3.40.50.1820">
    <property type="entry name" value="alpha/beta hydrolase"/>
    <property type="match status" value="1"/>
</dbReference>
<dbReference type="SUPFAM" id="SSF53474">
    <property type="entry name" value="alpha/beta-Hydrolases"/>
    <property type="match status" value="1"/>
</dbReference>
<dbReference type="AlphaFoldDB" id="A0ABD5Y0V4"/>
<dbReference type="GeneID" id="78819332"/>
<dbReference type="RefSeq" id="WP_274324683.1">
    <property type="nucleotide sequence ID" value="NZ_CP118158.1"/>
</dbReference>
<keyword evidence="3" id="KW-1185">Reference proteome</keyword>
<accession>A0ABD5Y0V4</accession>
<sequence length="285" mass="31246">MPTVRTDDVETYYERRGDGPPVVFAHGAIVDHSQWDPQLDALSDDYETIAYDVRGHGRTGGSPRGRYSVDLFADDLGALLDALDVERAVICGLSTGGCIAQVFAARHPDRVAGLVLADTFAPELLSRSEWLQRSVMLRATVPFVRLVGYERVERAMVWLQERFSGEGVSGDYEQIERIRETGPKMETDEFAKVIRAVAAFHRTEIDFSAITAPTLVLYGEHEAPFMRRQALKLAAEIDGSKIEAVPGGGHASNLDNPDFFTGAVRELLAEAYPSDATELAGESGE</sequence>
<dbReference type="Proteomes" id="UP001596432">
    <property type="component" value="Unassembled WGS sequence"/>
</dbReference>
<dbReference type="InterPro" id="IPR050266">
    <property type="entry name" value="AB_hydrolase_sf"/>
</dbReference>
<dbReference type="EMBL" id="JBHTAS010000001">
    <property type="protein sequence ID" value="MFC7139082.1"/>
    <property type="molecule type" value="Genomic_DNA"/>
</dbReference>
<comment type="caution">
    <text evidence="2">The sequence shown here is derived from an EMBL/GenBank/DDBJ whole genome shotgun (WGS) entry which is preliminary data.</text>
</comment>
<evidence type="ECO:0000313" key="2">
    <source>
        <dbReference type="EMBL" id="MFC7139082.1"/>
    </source>
</evidence>
<dbReference type="Pfam" id="PF00561">
    <property type="entry name" value="Abhydrolase_1"/>
    <property type="match status" value="1"/>
</dbReference>
<protein>
    <submittedName>
        <fullName evidence="2">Alpha/beta fold hydrolase</fullName>
    </submittedName>
</protein>
<dbReference type="InterPro" id="IPR029058">
    <property type="entry name" value="AB_hydrolase_fold"/>
</dbReference>
<dbReference type="InterPro" id="IPR000073">
    <property type="entry name" value="AB_hydrolase_1"/>
</dbReference>
<evidence type="ECO:0000259" key="1">
    <source>
        <dbReference type="Pfam" id="PF00561"/>
    </source>
</evidence>
<dbReference type="PANTHER" id="PTHR43798">
    <property type="entry name" value="MONOACYLGLYCEROL LIPASE"/>
    <property type="match status" value="1"/>
</dbReference>
<gene>
    <name evidence="2" type="ORF">ACFQMA_04425</name>
</gene>
<dbReference type="PRINTS" id="PR00111">
    <property type="entry name" value="ABHYDROLASE"/>
</dbReference>
<dbReference type="GO" id="GO:0016787">
    <property type="term" value="F:hydrolase activity"/>
    <property type="evidence" value="ECO:0007669"/>
    <property type="project" value="UniProtKB-KW"/>
</dbReference>
<keyword evidence="2" id="KW-0378">Hydrolase</keyword>
<name>A0ABD5Y0V4_9EURY</name>
<evidence type="ECO:0000313" key="3">
    <source>
        <dbReference type="Proteomes" id="UP001596432"/>
    </source>
</evidence>